<protein>
    <submittedName>
        <fullName evidence="2">Uncharacterized protein</fullName>
    </submittedName>
</protein>
<dbReference type="Proteomes" id="UP000717328">
    <property type="component" value="Unassembled WGS sequence"/>
</dbReference>
<keyword evidence="3" id="KW-1185">Reference proteome</keyword>
<proteinExistence type="predicted"/>
<reference evidence="2" key="2">
    <citation type="submission" date="2021-10" db="EMBL/GenBank/DDBJ databases">
        <title>Phylogenomics reveals ancestral predisposition of the termite-cultivated fungus Termitomyces towards a domesticated lifestyle.</title>
        <authorList>
            <person name="Auxier B."/>
            <person name="Grum-Grzhimaylo A."/>
            <person name="Cardenas M.E."/>
            <person name="Lodge J.D."/>
            <person name="Laessoe T."/>
            <person name="Pedersen O."/>
            <person name="Smith M.E."/>
            <person name="Kuyper T.W."/>
            <person name="Franco-Molano E.A."/>
            <person name="Baroni T.J."/>
            <person name="Aanen D.K."/>
        </authorList>
    </citation>
    <scope>NUCLEOTIDE SEQUENCE</scope>
    <source>
        <strain evidence="2">D49</strain>
    </source>
</reference>
<feature type="region of interest" description="Disordered" evidence="1">
    <location>
        <begin position="1"/>
        <end position="21"/>
    </location>
</feature>
<evidence type="ECO:0000313" key="2">
    <source>
        <dbReference type="EMBL" id="KAG5646035.1"/>
    </source>
</evidence>
<gene>
    <name evidence="2" type="ORF">H0H81_008647</name>
</gene>
<dbReference type="AlphaFoldDB" id="A0A9P7KEM0"/>
<evidence type="ECO:0000256" key="1">
    <source>
        <dbReference type="SAM" id="MobiDB-lite"/>
    </source>
</evidence>
<dbReference type="OrthoDB" id="3063862at2759"/>
<feature type="non-terminal residue" evidence="2">
    <location>
        <position position="1"/>
    </location>
</feature>
<accession>A0A9P7KEM0</accession>
<reference evidence="2" key="1">
    <citation type="submission" date="2021-02" db="EMBL/GenBank/DDBJ databases">
        <authorList>
            <person name="Nieuwenhuis M."/>
            <person name="Van De Peppel L.J.J."/>
        </authorList>
    </citation>
    <scope>NUCLEOTIDE SEQUENCE</scope>
    <source>
        <strain evidence="2">D49</strain>
    </source>
</reference>
<evidence type="ECO:0000313" key="3">
    <source>
        <dbReference type="Proteomes" id="UP000717328"/>
    </source>
</evidence>
<organism evidence="2 3">
    <name type="scientific">Sphagnurus paluster</name>
    <dbReference type="NCBI Taxonomy" id="117069"/>
    <lineage>
        <taxon>Eukaryota</taxon>
        <taxon>Fungi</taxon>
        <taxon>Dikarya</taxon>
        <taxon>Basidiomycota</taxon>
        <taxon>Agaricomycotina</taxon>
        <taxon>Agaricomycetes</taxon>
        <taxon>Agaricomycetidae</taxon>
        <taxon>Agaricales</taxon>
        <taxon>Tricholomatineae</taxon>
        <taxon>Lyophyllaceae</taxon>
        <taxon>Sphagnurus</taxon>
    </lineage>
</organism>
<name>A0A9P7KEM0_9AGAR</name>
<comment type="caution">
    <text evidence="2">The sequence shown here is derived from an EMBL/GenBank/DDBJ whole genome shotgun (WGS) entry which is preliminary data.</text>
</comment>
<feature type="compositionally biased region" description="Polar residues" evidence="1">
    <location>
        <begin position="1"/>
        <end position="13"/>
    </location>
</feature>
<dbReference type="EMBL" id="JABCKI010002428">
    <property type="protein sequence ID" value="KAG5646035.1"/>
    <property type="molecule type" value="Genomic_DNA"/>
</dbReference>
<sequence length="81" mass="8739">LKEDSTATLNNPPNHHLFDPERLSPVLQRRKEALAASSSQASTSAPLTLISDLINAIRPQALPVTPTLPVMDDPTRLLSTS</sequence>